<comment type="caution">
    <text evidence="1">The sequence shown here is derived from an EMBL/GenBank/DDBJ whole genome shotgun (WGS) entry which is preliminary data.</text>
</comment>
<sequence length="565" mass="57048">MHRISSVCIAAGFLSQTLATGVVEFPLSKRDASGAQSDIARGMLVKRDPSTVEESVYDVLTWSNGGAYYTNVSVGTPPQIQTVILDTGSSDLYFDARSASACTEPRTDSNSCRGGTFDSSSSSTYKTTITGGFNTSFGDGSTATGDFGTDVVQIGDVSLQNVQFGVARDVDSTTGFAIGLMGLGYSFNEASENIYPNMPEVLVDAGAINSRLYSVFLNDVGDATGTILFGGVDTSKYTGDLTTLDLIPQGIETTDGETVNYVYEFVVAVTALSTTANGKTTSVFSSGDASGQSYQNTLPVLLDTGSAAWTVPSSIYADVAALIPNLDDYGNCPCASADADISLTLTFGAAVPITVPVRDLVVPVYDAQTNVQNQTTNGEPLCTFMLSPGQENEDQPFLTLGDAVLRSMYVVFDLDNGQVSLAQAAVNTSTSASTSAAGSSVKIVPKGPGGLAKALGSSAVKSAAGNSYSIAPMVSTTANFALSTVGTAVGTATGTAAIPTEAAVSGTVGSGSGGNGGTATTAGASASSSKKGAAAAVRVPVFEGAGIVLGLVVLGGMGLGGALAI</sequence>
<accession>A0ACC3SB54</accession>
<organism evidence="1 2">
    <name type="scientific">Zalaria obscura</name>
    <dbReference type="NCBI Taxonomy" id="2024903"/>
    <lineage>
        <taxon>Eukaryota</taxon>
        <taxon>Fungi</taxon>
        <taxon>Dikarya</taxon>
        <taxon>Ascomycota</taxon>
        <taxon>Pezizomycotina</taxon>
        <taxon>Dothideomycetes</taxon>
        <taxon>Dothideomycetidae</taxon>
        <taxon>Dothideales</taxon>
        <taxon>Zalariaceae</taxon>
        <taxon>Zalaria</taxon>
    </lineage>
</organism>
<protein>
    <submittedName>
        <fullName evidence="1">Uncharacterized protein</fullName>
    </submittedName>
</protein>
<dbReference type="EMBL" id="JAMKPW020000023">
    <property type="protein sequence ID" value="KAK8205674.1"/>
    <property type="molecule type" value="Genomic_DNA"/>
</dbReference>
<proteinExistence type="predicted"/>
<evidence type="ECO:0000313" key="1">
    <source>
        <dbReference type="EMBL" id="KAK8205674.1"/>
    </source>
</evidence>
<reference evidence="1" key="1">
    <citation type="submission" date="2024-02" db="EMBL/GenBank/DDBJ databases">
        <title>Metagenome Assembled Genome of Zalaria obscura JY119.</title>
        <authorList>
            <person name="Vighnesh L."/>
            <person name="Jagadeeshwari U."/>
            <person name="Venkata Ramana C."/>
            <person name="Sasikala C."/>
        </authorList>
    </citation>
    <scope>NUCLEOTIDE SEQUENCE</scope>
    <source>
        <strain evidence="1">JY119</strain>
    </source>
</reference>
<dbReference type="Proteomes" id="UP001320706">
    <property type="component" value="Unassembled WGS sequence"/>
</dbReference>
<name>A0ACC3SB54_9PEZI</name>
<keyword evidence="2" id="KW-1185">Reference proteome</keyword>
<gene>
    <name evidence="1" type="ORF">M8818_004852</name>
</gene>
<evidence type="ECO:0000313" key="2">
    <source>
        <dbReference type="Proteomes" id="UP001320706"/>
    </source>
</evidence>